<sequence>MNLLGRLTHVRLRWHLLLVSFPCAWIGLLIAYALGMACYSRNQPSEVFLVAAASWALMWVWGASAALMLANTWRTAGAQGLRAKATWLQALVIVSGFQAAAAVAMFFAMTGWVPEAFLYAPLVMLFGAPWASVGWHLRWLGRGEATFQRPSLPGQPMIPSKRVP</sequence>
<dbReference type="Proteomes" id="UP000326367">
    <property type="component" value="Unassembled WGS sequence"/>
</dbReference>
<evidence type="ECO:0000256" key="1">
    <source>
        <dbReference type="SAM" id="Phobius"/>
    </source>
</evidence>
<comment type="caution">
    <text evidence="2">The sequence shown here is derived from an EMBL/GenBank/DDBJ whole genome shotgun (WGS) entry which is preliminary data.</text>
</comment>
<feature type="transmembrane region" description="Helical" evidence="1">
    <location>
        <begin position="12"/>
        <end position="35"/>
    </location>
</feature>
<organism evidence="2 3">
    <name type="scientific">Stenotrophomonas cyclobalanopsidis</name>
    <dbReference type="NCBI Taxonomy" id="2771362"/>
    <lineage>
        <taxon>Bacteria</taxon>
        <taxon>Pseudomonadati</taxon>
        <taxon>Pseudomonadota</taxon>
        <taxon>Gammaproteobacteria</taxon>
        <taxon>Lysobacterales</taxon>
        <taxon>Lysobacteraceae</taxon>
        <taxon>Stenotrophomonas</taxon>
    </lineage>
</organism>
<keyword evidence="1" id="KW-0472">Membrane</keyword>
<keyword evidence="3" id="KW-1185">Reference proteome</keyword>
<proteinExistence type="predicted"/>
<feature type="transmembrane region" description="Helical" evidence="1">
    <location>
        <begin position="90"/>
        <end position="110"/>
    </location>
</feature>
<gene>
    <name evidence="2" type="ORF">FJU31_03190</name>
</gene>
<evidence type="ECO:0008006" key="4">
    <source>
        <dbReference type="Google" id="ProtNLM"/>
    </source>
</evidence>
<accession>A0ABQ6T537</accession>
<feature type="transmembrane region" description="Helical" evidence="1">
    <location>
        <begin position="116"/>
        <end position="137"/>
    </location>
</feature>
<dbReference type="RefSeq" id="WP_150453443.1">
    <property type="nucleotide sequence ID" value="NZ_VYKI01000002.1"/>
</dbReference>
<evidence type="ECO:0000313" key="2">
    <source>
        <dbReference type="EMBL" id="KAA9003872.1"/>
    </source>
</evidence>
<name>A0ABQ6T537_9GAMM</name>
<keyword evidence="1" id="KW-1133">Transmembrane helix</keyword>
<evidence type="ECO:0000313" key="3">
    <source>
        <dbReference type="Proteomes" id="UP000326367"/>
    </source>
</evidence>
<protein>
    <recommendedName>
        <fullName evidence="4">Transmembrane protein</fullName>
    </recommendedName>
</protein>
<keyword evidence="1" id="KW-0812">Transmembrane</keyword>
<reference evidence="2 3" key="1">
    <citation type="journal article" date="2020" name="Antonie Van Leeuwenhoek">
        <title>Stenotrophomonas cyclobalanopsidis sp. nov., isolated from the leaf spot disease of Cyclobalanopsis patelliformis.</title>
        <authorList>
            <person name="Bian D.R."/>
            <person name="Xue H."/>
            <person name="Piao C.G."/>
            <person name="Li Y."/>
        </authorList>
    </citation>
    <scope>NUCLEOTIDE SEQUENCE [LARGE SCALE GENOMIC DNA]</scope>
    <source>
        <strain evidence="2 3">TPQG1-4</strain>
    </source>
</reference>
<feature type="transmembrane region" description="Helical" evidence="1">
    <location>
        <begin position="47"/>
        <end position="69"/>
    </location>
</feature>
<dbReference type="EMBL" id="VYKI01000002">
    <property type="protein sequence ID" value="KAA9003872.1"/>
    <property type="molecule type" value="Genomic_DNA"/>
</dbReference>